<evidence type="ECO:0000259" key="2">
    <source>
        <dbReference type="PROSITE" id="PS51202"/>
    </source>
</evidence>
<dbReference type="InterPro" id="IPR050721">
    <property type="entry name" value="Trk_Ktr_HKT_K-transport"/>
</dbReference>
<dbReference type="EMBL" id="RXFQ01000001">
    <property type="protein sequence ID" value="RSZ44742.1"/>
    <property type="molecule type" value="Genomic_DNA"/>
</dbReference>
<organism evidence="3 6">
    <name type="scientific">Variovorax beijingensis</name>
    <dbReference type="NCBI Taxonomy" id="2496117"/>
    <lineage>
        <taxon>Bacteria</taxon>
        <taxon>Pseudomonadati</taxon>
        <taxon>Pseudomonadota</taxon>
        <taxon>Betaproteobacteria</taxon>
        <taxon>Burkholderiales</taxon>
        <taxon>Comamonadaceae</taxon>
        <taxon>Variovorax</taxon>
    </lineage>
</organism>
<feature type="domain" description="RCK C-terminal" evidence="2">
    <location>
        <begin position="145"/>
        <end position="227"/>
    </location>
</feature>
<comment type="caution">
    <text evidence="3">The sequence shown here is derived from an EMBL/GenBank/DDBJ whole genome shotgun (WGS) entry which is preliminary data.</text>
</comment>
<reference evidence="3 6" key="1">
    <citation type="submission" date="2018-11" db="EMBL/GenBank/DDBJ databases">
        <title>The genome of Variovorax sp T529.</title>
        <authorList>
            <person name="Gao J."/>
        </authorList>
    </citation>
    <scope>NUCLEOTIDE SEQUENCE [LARGE SCALE GENOMIC DNA]</scope>
    <source>
        <strain evidence="3 6">T529</strain>
    </source>
</reference>
<evidence type="ECO:0000313" key="4">
    <source>
        <dbReference type="EMBL" id="RSZ44742.1"/>
    </source>
</evidence>
<dbReference type="Pfam" id="PF02254">
    <property type="entry name" value="TrkA_N"/>
    <property type="match status" value="1"/>
</dbReference>
<proteinExistence type="predicted"/>
<dbReference type="InterPro" id="IPR036721">
    <property type="entry name" value="RCK_C_sf"/>
</dbReference>
<dbReference type="PROSITE" id="PS51202">
    <property type="entry name" value="RCK_C"/>
    <property type="match status" value="1"/>
</dbReference>
<dbReference type="InterPro" id="IPR003148">
    <property type="entry name" value="RCK_N"/>
</dbReference>
<protein>
    <submittedName>
        <fullName evidence="3">TrkA family potassium uptake protein</fullName>
    </submittedName>
</protein>
<dbReference type="PANTHER" id="PTHR43833:SF7">
    <property type="entry name" value="KTR SYSTEM POTASSIUM UPTAKE PROTEIN C"/>
    <property type="match status" value="1"/>
</dbReference>
<dbReference type="PROSITE" id="PS51201">
    <property type="entry name" value="RCK_N"/>
    <property type="match status" value="1"/>
</dbReference>
<dbReference type="AlphaFoldDB" id="A0A3P3EZQ5"/>
<dbReference type="SUPFAM" id="SSF116726">
    <property type="entry name" value="TrkA C-terminal domain-like"/>
    <property type="match status" value="1"/>
</dbReference>
<dbReference type="Proteomes" id="UP000271137">
    <property type="component" value="Unassembled WGS sequence"/>
</dbReference>
<reference evidence="4 5" key="2">
    <citation type="submission" date="2018-12" db="EMBL/GenBank/DDBJ databases">
        <title>The genome sequences of strain 502.</title>
        <authorList>
            <person name="Gao J."/>
            <person name="Sun J."/>
        </authorList>
    </citation>
    <scope>NUCLEOTIDE SEQUENCE [LARGE SCALE GENOMIC DNA]</scope>
    <source>
        <strain evidence="4 5">502</strain>
    </source>
</reference>
<dbReference type="SUPFAM" id="SSF51735">
    <property type="entry name" value="NAD(P)-binding Rossmann-fold domains"/>
    <property type="match status" value="1"/>
</dbReference>
<evidence type="ECO:0000313" key="6">
    <source>
        <dbReference type="Proteomes" id="UP000271590"/>
    </source>
</evidence>
<dbReference type="Gene3D" id="3.30.70.1450">
    <property type="entry name" value="Regulator of K+ conductance, C-terminal domain"/>
    <property type="match status" value="1"/>
</dbReference>
<dbReference type="GO" id="GO:0006813">
    <property type="term" value="P:potassium ion transport"/>
    <property type="evidence" value="ECO:0007669"/>
    <property type="project" value="InterPro"/>
</dbReference>
<evidence type="ECO:0000313" key="5">
    <source>
        <dbReference type="Proteomes" id="UP000271137"/>
    </source>
</evidence>
<dbReference type="Gene3D" id="3.40.50.720">
    <property type="entry name" value="NAD(P)-binding Rossmann-like Domain"/>
    <property type="match status" value="1"/>
</dbReference>
<dbReference type="Pfam" id="PF02080">
    <property type="entry name" value="TrkA_C"/>
    <property type="match status" value="1"/>
</dbReference>
<evidence type="ECO:0000313" key="3">
    <source>
        <dbReference type="EMBL" id="RRH91476.1"/>
    </source>
</evidence>
<evidence type="ECO:0000259" key="1">
    <source>
        <dbReference type="PROSITE" id="PS51201"/>
    </source>
</evidence>
<dbReference type="Proteomes" id="UP000271590">
    <property type="component" value="Unassembled WGS sequence"/>
</dbReference>
<name>A0A3P3EZQ5_9BURK</name>
<feature type="domain" description="RCK N-terminal" evidence="1">
    <location>
        <begin position="13"/>
        <end position="129"/>
    </location>
</feature>
<sequence>MRRSQLLGSRNNADSVVVIGLGRFGSGVARALAELGHDVLAIDTDAEAVQAHAGVLGHVVQADATDLESLKQLGVNEFQHAVVSIGQNLEASVLTILNLSQMGNKDIWAKANSQQHGRIAERVGAHHVVYPEADMGRRVAHLVTGKMIDFIEFEDGFAIAKTRAPSETHGKPLSGSAVRTRHGVTVVGIKRRHEDFIYAKEDTVVKPGDLLIVAGPTEAVERFAARV</sequence>
<dbReference type="EMBL" id="RQXU01000002">
    <property type="protein sequence ID" value="RRH91476.1"/>
    <property type="molecule type" value="Genomic_DNA"/>
</dbReference>
<gene>
    <name evidence="3" type="ORF">EH244_04435</name>
    <name evidence="4" type="ORF">EJO66_01865</name>
</gene>
<dbReference type="InterPro" id="IPR006037">
    <property type="entry name" value="RCK_C"/>
</dbReference>
<dbReference type="GO" id="GO:0008324">
    <property type="term" value="F:monoatomic cation transmembrane transporter activity"/>
    <property type="evidence" value="ECO:0007669"/>
    <property type="project" value="InterPro"/>
</dbReference>
<dbReference type="PANTHER" id="PTHR43833">
    <property type="entry name" value="POTASSIUM CHANNEL PROTEIN 2-RELATED-RELATED"/>
    <property type="match status" value="1"/>
</dbReference>
<keyword evidence="5" id="KW-1185">Reference proteome</keyword>
<dbReference type="InterPro" id="IPR036291">
    <property type="entry name" value="NAD(P)-bd_dom_sf"/>
</dbReference>
<accession>A0A3P3EZQ5</accession>